<dbReference type="Gene3D" id="3.40.50.1820">
    <property type="entry name" value="alpha/beta hydrolase"/>
    <property type="match status" value="1"/>
</dbReference>
<dbReference type="EMBL" id="JAUSQU010000001">
    <property type="protein sequence ID" value="MDP9845543.1"/>
    <property type="molecule type" value="Genomic_DNA"/>
</dbReference>
<dbReference type="RefSeq" id="WP_307561263.1">
    <property type="nucleotide sequence ID" value="NZ_JAUSQU010000001.1"/>
</dbReference>
<proteinExistence type="inferred from homology"/>
<sequence>MGRAHLIITALVMGSLVTGFAAPGRQPAQESPTPAPAASLQTYYNQRLDWSGCRDGFQCAKLTVPLDYAQPAGEQIKISVIRLPTHGKRIGSIVINPGGPGGSGIDYARAATSVLSPEIRSRFDVVGFDPRGVGASDPVHCLTGPQLDQYLSLDATPDTPAETKALDQEARKFASGCEARSAKLLPHVGTADAARDMDVLRAALGDSGLTYLGKSYGTYLGAVYANLFPTKVRALVLDGAIDPTLSLSQLNGAQARSFEVAFKSFLGNCFQAKNCPFADHQTDAAFTRLTDLFHRADKTPLRNNLDNRKINESMAVTGVLAPLYDRTAWPGLRRALASAFKGNGTGLLRIADMYNERYPNGTFSNETDANIAVNCIDHSYPHTVSSYEEEARKAMAGAPHFGPYVAGGPPTCAYWPVKSTATDQPLHAEGAPPIVVVGTTRDPATPYKWAQALASQLSSGVLISYDGDGHTAYRMGSSCVDQLVDRYLISRTAPKADVSCPKT</sequence>
<feature type="domain" description="Peptidase S33 tripeptidyl aminopeptidase-like C-terminal" evidence="5">
    <location>
        <begin position="399"/>
        <end position="500"/>
    </location>
</feature>
<keyword evidence="7" id="KW-1185">Reference proteome</keyword>
<evidence type="ECO:0000259" key="5">
    <source>
        <dbReference type="Pfam" id="PF08386"/>
    </source>
</evidence>
<comment type="similarity">
    <text evidence="1">Belongs to the peptidase S33 family.</text>
</comment>
<feature type="chain" id="PRO_5045881244" evidence="4">
    <location>
        <begin position="22"/>
        <end position="503"/>
    </location>
</feature>
<gene>
    <name evidence="6" type="ORF">J2853_004754</name>
</gene>
<evidence type="ECO:0000256" key="4">
    <source>
        <dbReference type="SAM" id="SignalP"/>
    </source>
</evidence>
<accession>A0ABT9QFL3</accession>
<feature type="signal peptide" evidence="4">
    <location>
        <begin position="1"/>
        <end position="21"/>
    </location>
</feature>
<dbReference type="PANTHER" id="PTHR43248">
    <property type="entry name" value="2-SUCCINYL-6-HYDROXY-2,4-CYCLOHEXADIENE-1-CARBOXYLATE SYNTHASE"/>
    <property type="match status" value="1"/>
</dbReference>
<keyword evidence="3" id="KW-0378">Hydrolase</keyword>
<comment type="caution">
    <text evidence="6">The sequence shown here is derived from an EMBL/GenBank/DDBJ whole genome shotgun (WGS) entry which is preliminary data.</text>
</comment>
<dbReference type="InterPro" id="IPR051601">
    <property type="entry name" value="Serine_prot/Carboxylest_S33"/>
</dbReference>
<reference evidence="6 7" key="1">
    <citation type="submission" date="2023-07" db="EMBL/GenBank/DDBJ databases">
        <title>Sequencing the genomes of 1000 actinobacteria strains.</title>
        <authorList>
            <person name="Klenk H.-P."/>
        </authorList>
    </citation>
    <scope>NUCLEOTIDE SEQUENCE [LARGE SCALE GENOMIC DNA]</scope>
    <source>
        <strain evidence="6 7">DSM 46740</strain>
    </source>
</reference>
<organism evidence="6 7">
    <name type="scientific">Streptosporangium lutulentum</name>
    <dbReference type="NCBI Taxonomy" id="1461250"/>
    <lineage>
        <taxon>Bacteria</taxon>
        <taxon>Bacillati</taxon>
        <taxon>Actinomycetota</taxon>
        <taxon>Actinomycetes</taxon>
        <taxon>Streptosporangiales</taxon>
        <taxon>Streptosporangiaceae</taxon>
        <taxon>Streptosporangium</taxon>
    </lineage>
</organism>
<dbReference type="InterPro" id="IPR029058">
    <property type="entry name" value="AB_hydrolase_fold"/>
</dbReference>
<dbReference type="InterPro" id="IPR013595">
    <property type="entry name" value="Pept_S33_TAP-like_C"/>
</dbReference>
<dbReference type="Proteomes" id="UP001225356">
    <property type="component" value="Unassembled WGS sequence"/>
</dbReference>
<evidence type="ECO:0000313" key="6">
    <source>
        <dbReference type="EMBL" id="MDP9845543.1"/>
    </source>
</evidence>
<keyword evidence="2 4" id="KW-0732">Signal</keyword>
<evidence type="ECO:0000256" key="3">
    <source>
        <dbReference type="ARBA" id="ARBA00022801"/>
    </source>
</evidence>
<dbReference type="SUPFAM" id="SSF53474">
    <property type="entry name" value="alpha/beta-Hydrolases"/>
    <property type="match status" value="1"/>
</dbReference>
<protein>
    <submittedName>
        <fullName evidence="6">Pimeloyl-ACP methyl ester carboxylesterase</fullName>
    </submittedName>
</protein>
<dbReference type="Pfam" id="PF08386">
    <property type="entry name" value="Abhydrolase_4"/>
    <property type="match status" value="1"/>
</dbReference>
<evidence type="ECO:0000256" key="2">
    <source>
        <dbReference type="ARBA" id="ARBA00022729"/>
    </source>
</evidence>
<evidence type="ECO:0000256" key="1">
    <source>
        <dbReference type="ARBA" id="ARBA00010088"/>
    </source>
</evidence>
<dbReference type="PANTHER" id="PTHR43248:SF29">
    <property type="entry name" value="TRIPEPTIDYL AMINOPEPTIDASE"/>
    <property type="match status" value="1"/>
</dbReference>
<name>A0ABT9QFL3_9ACTN</name>
<evidence type="ECO:0000313" key="7">
    <source>
        <dbReference type="Proteomes" id="UP001225356"/>
    </source>
</evidence>